<evidence type="ECO:0008006" key="4">
    <source>
        <dbReference type="Google" id="ProtNLM"/>
    </source>
</evidence>
<sequence>MKRLSVGILCFATLAWAVPEPVQAANGIIERACRSSGRSAATPQMCRCIESVARDSLTRSDRKKAAKFFRDPHMAQEVRQSDRRSDERFWKRYRAFGERAQMTCG</sequence>
<gene>
    <name evidence="2" type="ORF">JF290_05695</name>
</gene>
<dbReference type="Proteomes" id="UP000619079">
    <property type="component" value="Unassembled WGS sequence"/>
</dbReference>
<keyword evidence="3" id="KW-1185">Reference proteome</keyword>
<evidence type="ECO:0000313" key="2">
    <source>
        <dbReference type="EMBL" id="MBJ6371011.1"/>
    </source>
</evidence>
<reference evidence="2" key="1">
    <citation type="submission" date="2020-12" db="EMBL/GenBank/DDBJ databases">
        <title>Sedimentitalea sp. nov., isolated from sand in Incheon.</title>
        <authorList>
            <person name="Kim W."/>
        </authorList>
    </citation>
    <scope>NUCLEOTIDE SEQUENCE</scope>
    <source>
        <strain evidence="2">CAU 1593</strain>
    </source>
</reference>
<feature type="chain" id="PRO_5035311186" description="Arginine transporter" evidence="1">
    <location>
        <begin position="25"/>
        <end position="105"/>
    </location>
</feature>
<accession>A0A8J7IP43</accession>
<feature type="signal peptide" evidence="1">
    <location>
        <begin position="1"/>
        <end position="24"/>
    </location>
</feature>
<comment type="caution">
    <text evidence="2">The sequence shown here is derived from an EMBL/GenBank/DDBJ whole genome shotgun (WGS) entry which is preliminary data.</text>
</comment>
<evidence type="ECO:0000313" key="3">
    <source>
        <dbReference type="Proteomes" id="UP000619079"/>
    </source>
</evidence>
<protein>
    <recommendedName>
        <fullName evidence="4">Arginine transporter</fullName>
    </recommendedName>
</protein>
<name>A0A8J7IP43_9RHOB</name>
<dbReference type="RefSeq" id="WP_199023798.1">
    <property type="nucleotide sequence ID" value="NZ_JAELVR010000003.1"/>
</dbReference>
<dbReference type="AlphaFoldDB" id="A0A8J7IP43"/>
<keyword evidence="1" id="KW-0732">Signal</keyword>
<dbReference type="EMBL" id="JAELVR010000003">
    <property type="protein sequence ID" value="MBJ6371011.1"/>
    <property type="molecule type" value="Genomic_DNA"/>
</dbReference>
<organism evidence="2 3">
    <name type="scientific">Sedimentitalea arenosa</name>
    <dbReference type="NCBI Taxonomy" id="2798803"/>
    <lineage>
        <taxon>Bacteria</taxon>
        <taxon>Pseudomonadati</taxon>
        <taxon>Pseudomonadota</taxon>
        <taxon>Alphaproteobacteria</taxon>
        <taxon>Rhodobacterales</taxon>
        <taxon>Paracoccaceae</taxon>
        <taxon>Sedimentitalea</taxon>
    </lineage>
</organism>
<evidence type="ECO:0000256" key="1">
    <source>
        <dbReference type="SAM" id="SignalP"/>
    </source>
</evidence>
<proteinExistence type="predicted"/>